<sequence length="77" mass="8669">MEILPFGRVECKIGDLESPPYTKFICFFAIIDVHCVNVGIVCGTSTDLVKWVSLDVVSELKSKFKGHFDLALLLFKF</sequence>
<evidence type="ECO:0000313" key="2">
    <source>
        <dbReference type="Proteomes" id="UP000583929"/>
    </source>
</evidence>
<reference evidence="1 2" key="1">
    <citation type="journal article" date="2020" name="bioRxiv">
        <title>Sequence and annotation of 42 cannabis genomes reveals extensive copy number variation in cannabinoid synthesis and pathogen resistance genes.</title>
        <authorList>
            <person name="Mckernan K.J."/>
            <person name="Helbert Y."/>
            <person name="Kane L.T."/>
            <person name="Ebling H."/>
            <person name="Zhang L."/>
            <person name="Liu B."/>
            <person name="Eaton Z."/>
            <person name="Mclaughlin S."/>
            <person name="Kingan S."/>
            <person name="Baybayan P."/>
            <person name="Concepcion G."/>
            <person name="Jordan M."/>
            <person name="Riva A."/>
            <person name="Barbazuk W."/>
            <person name="Harkins T."/>
        </authorList>
    </citation>
    <scope>NUCLEOTIDE SEQUENCE [LARGE SCALE GENOMIC DNA]</scope>
    <source>
        <strain evidence="2">cv. Jamaican Lion 4</strain>
        <tissue evidence="1">Leaf</tissue>
    </source>
</reference>
<gene>
    <name evidence="1" type="ORF">G4B88_019203</name>
</gene>
<evidence type="ECO:0000313" key="1">
    <source>
        <dbReference type="EMBL" id="KAF4396403.1"/>
    </source>
</evidence>
<comment type="caution">
    <text evidence="1">The sequence shown here is derived from an EMBL/GenBank/DDBJ whole genome shotgun (WGS) entry which is preliminary data.</text>
</comment>
<proteinExistence type="predicted"/>
<name>A0A7J6HMF1_CANSA</name>
<dbReference type="AlphaFoldDB" id="A0A7J6HMF1"/>
<organism evidence="1 2">
    <name type="scientific">Cannabis sativa</name>
    <name type="common">Hemp</name>
    <name type="synonym">Marijuana</name>
    <dbReference type="NCBI Taxonomy" id="3483"/>
    <lineage>
        <taxon>Eukaryota</taxon>
        <taxon>Viridiplantae</taxon>
        <taxon>Streptophyta</taxon>
        <taxon>Embryophyta</taxon>
        <taxon>Tracheophyta</taxon>
        <taxon>Spermatophyta</taxon>
        <taxon>Magnoliopsida</taxon>
        <taxon>eudicotyledons</taxon>
        <taxon>Gunneridae</taxon>
        <taxon>Pentapetalae</taxon>
        <taxon>rosids</taxon>
        <taxon>fabids</taxon>
        <taxon>Rosales</taxon>
        <taxon>Cannabaceae</taxon>
        <taxon>Cannabis</taxon>
    </lineage>
</organism>
<protein>
    <submittedName>
        <fullName evidence="1">Uncharacterized protein</fullName>
    </submittedName>
</protein>
<dbReference type="EMBL" id="JAATIQ010000036">
    <property type="protein sequence ID" value="KAF4396403.1"/>
    <property type="molecule type" value="Genomic_DNA"/>
</dbReference>
<accession>A0A7J6HMF1</accession>
<keyword evidence="2" id="KW-1185">Reference proteome</keyword>
<dbReference type="Proteomes" id="UP000583929">
    <property type="component" value="Unassembled WGS sequence"/>
</dbReference>